<proteinExistence type="predicted"/>
<gene>
    <name evidence="1" type="ORF">HHL25_01990</name>
</gene>
<dbReference type="Pfam" id="PF13711">
    <property type="entry name" value="DUF4160"/>
    <property type="match status" value="1"/>
</dbReference>
<dbReference type="EMBL" id="JABBGK010000001">
    <property type="protein sequence ID" value="NML72888.1"/>
    <property type="molecule type" value="Genomic_DNA"/>
</dbReference>
<dbReference type="Proteomes" id="UP000541470">
    <property type="component" value="Unassembled WGS sequence"/>
</dbReference>
<name>A0A7Y0ASW5_9HYPH</name>
<comment type="caution">
    <text evidence="1">The sequence shown here is derived from an EMBL/GenBank/DDBJ whole genome shotgun (WGS) entry which is preliminary data.</text>
</comment>
<protein>
    <submittedName>
        <fullName evidence="1">DUF4160 domain-containing protein</fullName>
    </submittedName>
</protein>
<dbReference type="RefSeq" id="WP_169586750.1">
    <property type="nucleotide sequence ID" value="NZ_JABBGK010000001.1"/>
</dbReference>
<reference evidence="1 2" key="1">
    <citation type="submission" date="2020-04" db="EMBL/GenBank/DDBJ databases">
        <title>Rhizobium sp. S-51 isolated from soil.</title>
        <authorList>
            <person name="Dahal R.H."/>
        </authorList>
    </citation>
    <scope>NUCLEOTIDE SEQUENCE [LARGE SCALE GENOMIC DNA]</scope>
    <source>
        <strain evidence="1 2">S-51</strain>
    </source>
</reference>
<dbReference type="AlphaFoldDB" id="A0A7Y0ASW5"/>
<organism evidence="1 2">
    <name type="scientific">Rhizobium terricola</name>
    <dbReference type="NCBI Taxonomy" id="2728849"/>
    <lineage>
        <taxon>Bacteria</taxon>
        <taxon>Pseudomonadati</taxon>
        <taxon>Pseudomonadota</taxon>
        <taxon>Alphaproteobacteria</taxon>
        <taxon>Hyphomicrobiales</taxon>
        <taxon>Rhizobiaceae</taxon>
        <taxon>Rhizobium/Agrobacterium group</taxon>
        <taxon>Rhizobium</taxon>
    </lineage>
</organism>
<keyword evidence="2" id="KW-1185">Reference proteome</keyword>
<evidence type="ECO:0000313" key="1">
    <source>
        <dbReference type="EMBL" id="NML72888.1"/>
    </source>
</evidence>
<accession>A0A7Y0ASW5</accession>
<dbReference type="InterPro" id="IPR025427">
    <property type="entry name" value="DUF4160"/>
</dbReference>
<evidence type="ECO:0000313" key="2">
    <source>
        <dbReference type="Proteomes" id="UP000541470"/>
    </source>
</evidence>
<sequence>MPVILRRDGYTFFFYSNEGDPREPIHVHVRRGGAEAKIWLEPTIGVAESKGFNSREQSAILRIVIVHRILIEKAWRDYFGE</sequence>